<evidence type="ECO:0000313" key="2">
    <source>
        <dbReference type="EMBL" id="MDN5211685.1"/>
    </source>
</evidence>
<feature type="transmembrane region" description="Helical" evidence="1">
    <location>
        <begin position="12"/>
        <end position="31"/>
    </location>
</feature>
<dbReference type="PANTHER" id="PTHR32309:SF13">
    <property type="entry name" value="FERRIC ENTEROBACTIN TRANSPORT PROTEIN FEPE"/>
    <property type="match status" value="1"/>
</dbReference>
<dbReference type="InterPro" id="IPR027417">
    <property type="entry name" value="P-loop_NTPase"/>
</dbReference>
<keyword evidence="1" id="KW-0812">Transmembrane</keyword>
<comment type="caution">
    <text evidence="2">The sequence shown here is derived from an EMBL/GenBank/DDBJ whole genome shotgun (WGS) entry which is preliminary data.</text>
</comment>
<proteinExistence type="predicted"/>
<dbReference type="InterPro" id="IPR050445">
    <property type="entry name" value="Bact_polysacc_biosynth/exp"/>
</dbReference>
<accession>A0ABT8L4F5</accession>
<protein>
    <submittedName>
        <fullName evidence="2">Uncharacterized protein</fullName>
    </submittedName>
</protein>
<organism evidence="2 3">
    <name type="scientific">Agaribacillus aureus</name>
    <dbReference type="NCBI Taxonomy" id="3051825"/>
    <lineage>
        <taxon>Bacteria</taxon>
        <taxon>Pseudomonadati</taxon>
        <taxon>Bacteroidota</taxon>
        <taxon>Cytophagia</taxon>
        <taxon>Cytophagales</taxon>
        <taxon>Splendidivirgaceae</taxon>
        <taxon>Agaribacillus</taxon>
    </lineage>
</organism>
<evidence type="ECO:0000313" key="3">
    <source>
        <dbReference type="Proteomes" id="UP001172083"/>
    </source>
</evidence>
<reference evidence="2" key="1">
    <citation type="submission" date="2023-06" db="EMBL/GenBank/DDBJ databases">
        <title>Genomic of Agaribacillus aureum.</title>
        <authorList>
            <person name="Wang G."/>
        </authorList>
    </citation>
    <scope>NUCLEOTIDE SEQUENCE</scope>
    <source>
        <strain evidence="2">BMA12</strain>
    </source>
</reference>
<dbReference type="Gene3D" id="3.40.50.300">
    <property type="entry name" value="P-loop containing nucleotide triphosphate hydrolases"/>
    <property type="match status" value="1"/>
</dbReference>
<evidence type="ECO:0000256" key="1">
    <source>
        <dbReference type="SAM" id="Phobius"/>
    </source>
</evidence>
<sequence>MTLVDFIRLIVNNLRVLMAVPIVLAVTVFYLTRNEVKSYTSNTTIYTGLASGYTIEGSNKADFFNTAMAFDNLLNITKARETQEMVAIKLIARHLTLNKPDIRYISPASFDEFQTLFSPQLREKLRDTDSYERTVDNIIAFKESSDTNDIFNLLNSAHKYYSISAIAKTKIRREGNSDLISAEYSSEDQSICKYTLELLTEVFINKYKRIREDQTSTVVNYFVERLDEAFKRLSNAEDALLEFRTKNSIINYYEQTRFISSEKEKLDKDVNDEKITLAAAQASMNSVNKKLGSREKVILNSQAVMQKRHELVDISSDIALREIEHPDTIPNLYKTTGEVSRLKKQANSLKGELQQLVDNLYNANNSAVGLPLKDLLNRWVNSAIIIDESQAKLEVLQQRQADFAKIYKTMAPLGAEIKKIEREIDVSEQEYLALLTSLNQSKLKQQNVELSSDLKVIDAPFYPTKTKASARIIMVIVSGFGGFVFTLGIIVAVEFLDSTLKYPSRAEEQTGLTLAGAFPKLIAGARKVDINYINKRLIQQIVQNLKLDVKSTDATGRPYYVVFFSNRKGEGKTLLLQMVAKMLEKQRYTVARIVPAYENDYPFGTFQHNITYTIDNDFYELNAVDQLFGQTECEASDFDFVFIEMPPLLHYQYPIKMLENIHLSYLVIRSNRKWNKADDTTLATYREIVSQQPQVIINGVKIETLESIIGEIPKKRSWLRRTVKRWAKFEFRSRKNF</sequence>
<keyword evidence="1" id="KW-0472">Membrane</keyword>
<dbReference type="SUPFAM" id="SSF52540">
    <property type="entry name" value="P-loop containing nucleoside triphosphate hydrolases"/>
    <property type="match status" value="1"/>
</dbReference>
<name>A0ABT8L4F5_9BACT</name>
<keyword evidence="1" id="KW-1133">Transmembrane helix</keyword>
<dbReference type="RefSeq" id="WP_346757015.1">
    <property type="nucleotide sequence ID" value="NZ_JAUJEB010000001.1"/>
</dbReference>
<gene>
    <name evidence="2" type="ORF">QQ020_06475</name>
</gene>
<feature type="transmembrane region" description="Helical" evidence="1">
    <location>
        <begin position="472"/>
        <end position="496"/>
    </location>
</feature>
<dbReference type="EMBL" id="JAUJEB010000001">
    <property type="protein sequence ID" value="MDN5211685.1"/>
    <property type="molecule type" value="Genomic_DNA"/>
</dbReference>
<dbReference type="PANTHER" id="PTHR32309">
    <property type="entry name" value="TYROSINE-PROTEIN KINASE"/>
    <property type="match status" value="1"/>
</dbReference>
<keyword evidence="3" id="KW-1185">Reference proteome</keyword>
<dbReference type="Proteomes" id="UP001172083">
    <property type="component" value="Unassembled WGS sequence"/>
</dbReference>